<keyword evidence="3" id="KW-1185">Reference proteome</keyword>
<evidence type="ECO:0000313" key="2">
    <source>
        <dbReference type="EMBL" id="RLN08584.1"/>
    </source>
</evidence>
<name>A0A3L6RTD7_PANMI</name>
<evidence type="ECO:0000313" key="3">
    <source>
        <dbReference type="Proteomes" id="UP000275267"/>
    </source>
</evidence>
<dbReference type="PANTHER" id="PTHR34835">
    <property type="entry name" value="OS07G0283600 PROTEIN-RELATED"/>
    <property type="match status" value="1"/>
</dbReference>
<accession>A0A3L6RTD7</accession>
<dbReference type="PANTHER" id="PTHR34835:SF69">
    <property type="entry name" value="UBIQUITIN-LIKE PROTEASE FAMILY PROFILE DOMAIN-CONTAINING PROTEIN"/>
    <property type="match status" value="1"/>
</dbReference>
<gene>
    <name evidence="2" type="ORF">C2845_PM11G02750</name>
</gene>
<dbReference type="Gene3D" id="3.40.395.10">
    <property type="entry name" value="Adenoviral Proteinase, Chain A"/>
    <property type="match status" value="1"/>
</dbReference>
<dbReference type="AlphaFoldDB" id="A0A3L6RTD7"/>
<evidence type="ECO:0000256" key="1">
    <source>
        <dbReference type="SAM" id="MobiDB-lite"/>
    </source>
</evidence>
<comment type="caution">
    <text evidence="2">The sequence shown here is derived from an EMBL/GenBank/DDBJ whole genome shotgun (WGS) entry which is preliminary data.</text>
</comment>
<dbReference type="SUPFAM" id="SSF54001">
    <property type="entry name" value="Cysteine proteinases"/>
    <property type="match status" value="1"/>
</dbReference>
<proteinExistence type="predicted"/>
<reference evidence="3" key="1">
    <citation type="journal article" date="2019" name="Nat. Commun.">
        <title>The genome of broomcorn millet.</title>
        <authorList>
            <person name="Zou C."/>
            <person name="Miki D."/>
            <person name="Li D."/>
            <person name="Tang Q."/>
            <person name="Xiao L."/>
            <person name="Rajput S."/>
            <person name="Deng P."/>
            <person name="Jia W."/>
            <person name="Huang R."/>
            <person name="Zhang M."/>
            <person name="Sun Y."/>
            <person name="Hu J."/>
            <person name="Fu X."/>
            <person name="Schnable P.S."/>
            <person name="Li F."/>
            <person name="Zhang H."/>
            <person name="Feng B."/>
            <person name="Zhu X."/>
            <person name="Liu R."/>
            <person name="Schnable J.C."/>
            <person name="Zhu J.-K."/>
            <person name="Zhang H."/>
        </authorList>
    </citation>
    <scope>NUCLEOTIDE SEQUENCE [LARGE SCALE GENOMIC DNA]</scope>
</reference>
<protein>
    <submittedName>
        <fullName evidence="2">Uncharacterized protein</fullName>
    </submittedName>
</protein>
<sequence length="1143" mass="129908">MPIQHGRLQLSRLGRHEVAVKNDQPAFKIQSCCKPDKISQIFTSFDTQKVELLSSIGFEGLLALQRHQALDGTLSLWLLQRFDPETMTLCLDGGVSLPIRDVDVYLVLGVPFEGKKVQYNYQLSRDVVNDARVALTVDNKPPSFTFKWLEEILVKDYGNHMTDQQKTAFKLAVVLYSMACFFAPLHSESSFPMALLNNFVDVRIKSYNWAEFILLTLGHAAKHVQSEICEGNESLMLFGCTYLLQVFYLDNINTGSLSTVHISLPRVTSFDPLSISMLTVCDSAGPNDKNMMQYGRSKLKDNMDVCYSRGWRQHQAIQSGSEQFYGRNFDKCWELFQDGLRLFDQCAAHIRVVDETSRTSIPCLMRNTLEPLDSLRTMLSDTLTKICRTVADDIKKTNLAKYPNHIPPVNITTTKKRKRTDTKSKPSSSYSRTDSKFARVAELSKTSPDGNLCIPLLTMRAMAYAHHPNTSVIVGTEHTQDGNIPASSGETSKPKINVKVPKTLSEFPLSPFELGLDHAGVPRMKRAIVYDWLNQNDFPGSHLERYWINHTVPWPICITGHVARACLLQSGNFTVEFCDFVMRLWSHMDDVIYKHAEQYGEAHKRWRHFLAASFAQSVTSQEDYLSCPRTRSMFIGDHINYKIEDCQMIILPVMSHGKWSCYFWDFKYKTATVVDPTLMQSNSVKVKSHHQDTLADLHKALFECIEHFLTEWDVDENDWEFSFPVDSGPRARAFNSGLYAVHYARAFDGQRVHFDLKATNERNLVDPRAEILYHIFMMPTNPGFKPQDLYKALGILMMSTKAITMDPRRALKPRLSSLGKGKQQAYCPTIESMEIVSLVSKLVSAKDRPGFLTLPLLKEILENDYRNQLTPGEIQAFNMATVLYSMAYFFAPHQPHHVFPFPLLGNFVTDDSPSGFNWARFVLITLAEAAKHVKLQLSQGKKSFLIYGCMLLIQIFYLDNLNFGPMTPFHMDLPRIHYYTQDVIHMMSLADSSTDNNYVNYGKMKEILQRGVYLVDALGTQLNVLTEHNISSVPQVAQGLLVHFDKIKSDLLQVIRIVSQKAADSIKRTNLILYAKHMPPVDVINTRKRKFKEVRSSIPANCQARHAKTLLVALLKFRTMSYAHATNNQITTLPSGSTGTRSS</sequence>
<dbReference type="EMBL" id="PQIB02000007">
    <property type="protein sequence ID" value="RLN08584.1"/>
    <property type="molecule type" value="Genomic_DNA"/>
</dbReference>
<dbReference type="InterPro" id="IPR038765">
    <property type="entry name" value="Papain-like_cys_pep_sf"/>
</dbReference>
<dbReference type="OrthoDB" id="674105at2759"/>
<organism evidence="2 3">
    <name type="scientific">Panicum miliaceum</name>
    <name type="common">Proso millet</name>
    <name type="synonym">Broomcorn millet</name>
    <dbReference type="NCBI Taxonomy" id="4540"/>
    <lineage>
        <taxon>Eukaryota</taxon>
        <taxon>Viridiplantae</taxon>
        <taxon>Streptophyta</taxon>
        <taxon>Embryophyta</taxon>
        <taxon>Tracheophyta</taxon>
        <taxon>Spermatophyta</taxon>
        <taxon>Magnoliopsida</taxon>
        <taxon>Liliopsida</taxon>
        <taxon>Poales</taxon>
        <taxon>Poaceae</taxon>
        <taxon>PACMAD clade</taxon>
        <taxon>Panicoideae</taxon>
        <taxon>Panicodae</taxon>
        <taxon>Paniceae</taxon>
        <taxon>Panicinae</taxon>
        <taxon>Panicum</taxon>
        <taxon>Panicum sect. Panicum</taxon>
    </lineage>
</organism>
<dbReference type="Proteomes" id="UP000275267">
    <property type="component" value="Unassembled WGS sequence"/>
</dbReference>
<feature type="region of interest" description="Disordered" evidence="1">
    <location>
        <begin position="405"/>
        <end position="435"/>
    </location>
</feature>